<accession>A0A9W4HD28</accession>
<reference evidence="5" key="1">
    <citation type="submission" date="2021-07" db="EMBL/GenBank/DDBJ databases">
        <authorList>
            <person name="Branca A.L. A."/>
        </authorList>
    </citation>
    <scope>NUCLEOTIDE SEQUENCE</scope>
</reference>
<dbReference type="FunFam" id="3.40.50.720:FF:000084">
    <property type="entry name" value="Short-chain dehydrogenase reductase"/>
    <property type="match status" value="1"/>
</dbReference>
<dbReference type="SUPFAM" id="SSF51735">
    <property type="entry name" value="NAD(P)-binding Rossmann-fold domains"/>
    <property type="match status" value="1"/>
</dbReference>
<keyword evidence="2" id="KW-0521">NADP</keyword>
<dbReference type="Proteomes" id="UP001153618">
    <property type="component" value="Unassembled WGS sequence"/>
</dbReference>
<dbReference type="EMBL" id="CAJVOS010000009">
    <property type="protein sequence ID" value="CAG7973219.1"/>
    <property type="molecule type" value="Genomic_DNA"/>
</dbReference>
<evidence type="ECO:0000256" key="3">
    <source>
        <dbReference type="ARBA" id="ARBA00023002"/>
    </source>
</evidence>
<comment type="similarity">
    <text evidence="1 4">Belongs to the short-chain dehydrogenases/reductases (SDR) family.</text>
</comment>
<evidence type="ECO:0000256" key="4">
    <source>
        <dbReference type="RuleBase" id="RU000363"/>
    </source>
</evidence>
<dbReference type="InterPro" id="IPR036291">
    <property type="entry name" value="NAD(P)-bd_dom_sf"/>
</dbReference>
<evidence type="ECO:0000256" key="2">
    <source>
        <dbReference type="ARBA" id="ARBA00022857"/>
    </source>
</evidence>
<dbReference type="PROSITE" id="PS00061">
    <property type="entry name" value="ADH_SHORT"/>
    <property type="match status" value="1"/>
</dbReference>
<organism evidence="5 6">
    <name type="scientific">Penicillium olsonii</name>
    <dbReference type="NCBI Taxonomy" id="99116"/>
    <lineage>
        <taxon>Eukaryota</taxon>
        <taxon>Fungi</taxon>
        <taxon>Dikarya</taxon>
        <taxon>Ascomycota</taxon>
        <taxon>Pezizomycotina</taxon>
        <taxon>Eurotiomycetes</taxon>
        <taxon>Eurotiomycetidae</taxon>
        <taxon>Eurotiales</taxon>
        <taxon>Aspergillaceae</taxon>
        <taxon>Penicillium</taxon>
    </lineage>
</organism>
<dbReference type="CDD" id="cd05233">
    <property type="entry name" value="SDR_c"/>
    <property type="match status" value="1"/>
</dbReference>
<comment type="caution">
    <text evidence="5">The sequence shown here is derived from an EMBL/GenBank/DDBJ whole genome shotgun (WGS) entry which is preliminary data.</text>
</comment>
<dbReference type="InterPro" id="IPR020904">
    <property type="entry name" value="Sc_DH/Rdtase_CS"/>
</dbReference>
<dbReference type="Pfam" id="PF00106">
    <property type="entry name" value="adh_short"/>
    <property type="match status" value="1"/>
</dbReference>
<dbReference type="AlphaFoldDB" id="A0A9W4HD28"/>
<dbReference type="PRINTS" id="PR00080">
    <property type="entry name" value="SDRFAMILY"/>
</dbReference>
<evidence type="ECO:0000313" key="5">
    <source>
        <dbReference type="EMBL" id="CAG7973219.1"/>
    </source>
</evidence>
<dbReference type="OrthoDB" id="37659at2759"/>
<dbReference type="PANTHER" id="PTHR43477">
    <property type="entry name" value="DIHYDROANTICAPSIN 7-DEHYDROGENASE"/>
    <property type="match status" value="1"/>
</dbReference>
<proteinExistence type="inferred from homology"/>
<evidence type="ECO:0000256" key="1">
    <source>
        <dbReference type="ARBA" id="ARBA00006484"/>
    </source>
</evidence>
<dbReference type="InterPro" id="IPR051122">
    <property type="entry name" value="SDR_DHRS6-like"/>
</dbReference>
<keyword evidence="6" id="KW-1185">Reference proteome</keyword>
<dbReference type="Gene3D" id="3.40.50.720">
    <property type="entry name" value="NAD(P)-binding Rossmann-like Domain"/>
    <property type="match status" value="1"/>
</dbReference>
<name>A0A9W4HD28_PENOL</name>
<keyword evidence="3" id="KW-0560">Oxidoreductase</keyword>
<gene>
    <name evidence="5" type="ORF">POLS_LOCUS1085</name>
</gene>
<sequence length="266" mass="28075">MGSLQDRVIIITGAASGIGLATAKAALKEGANVLGVDVVAEPPASLSEINAGSDTDCHFSYHACDLTKATSPAEVLATCQSTFGGRIDVLFNIAGVMDHHGSIDTVTDYDWERCMAINVTAPVKLMREVIPAMRDQQQGVIVNMASRAGLSGAAAGVAYTASKHAIIGVTKNVAWRFRDENIRCIAVCPGGVGDTAIVSSVDPGSFDKEAMAKTMPIINAVYRQRNENFKAMMPEELAETLMFLVGEGSKRITGAVIPIDDGWSTI</sequence>
<dbReference type="PRINTS" id="PR00081">
    <property type="entry name" value="GDHRDH"/>
</dbReference>
<dbReference type="PANTHER" id="PTHR43477:SF1">
    <property type="entry name" value="DIHYDROANTICAPSIN 7-DEHYDROGENASE"/>
    <property type="match status" value="1"/>
</dbReference>
<dbReference type="InterPro" id="IPR002347">
    <property type="entry name" value="SDR_fam"/>
</dbReference>
<dbReference type="GO" id="GO:0016491">
    <property type="term" value="F:oxidoreductase activity"/>
    <property type="evidence" value="ECO:0007669"/>
    <property type="project" value="UniProtKB-KW"/>
</dbReference>
<protein>
    <submittedName>
        <fullName evidence="5">Uncharacterized protein</fullName>
    </submittedName>
</protein>
<evidence type="ECO:0000313" key="6">
    <source>
        <dbReference type="Proteomes" id="UP001153618"/>
    </source>
</evidence>